<sequence>MKTVNRDTLKNYFRDGQMPSQRHFEALIDSMLNMNDEGFRKSVERGDEIYAPVGHDALMSFFRDQQPEDPLWQLRLGRTNDQLQVHVPSTTTGAVPPPPVLALDSRQRVGLGTDDPRTRLDVRGVVASEGRVGNFVVPDGLVANGRWQALTPALKGCQGFEVMAGAGVEGTGHFGLLHAIALSTFNPTPTWFPSRGSRRGIRQTQAWWGRRCDRVELRWMGSQGRDASYHLEIRSGCNFGDDVPLVAQVTQLWFLPTMLRQRPRADAPSEPGP</sequence>
<comment type="caution">
    <text evidence="1">The sequence shown here is derived from an EMBL/GenBank/DDBJ whole genome shotgun (WGS) entry which is preliminary data.</text>
</comment>
<dbReference type="AlphaFoldDB" id="A0A246IW01"/>
<organism evidence="1 2">
    <name type="scientific">Roseateles aquatilis</name>
    <dbReference type="NCBI Taxonomy" id="431061"/>
    <lineage>
        <taxon>Bacteria</taxon>
        <taxon>Pseudomonadati</taxon>
        <taxon>Pseudomonadota</taxon>
        <taxon>Betaproteobacteria</taxon>
        <taxon>Burkholderiales</taxon>
        <taxon>Sphaerotilaceae</taxon>
        <taxon>Roseateles</taxon>
    </lineage>
</organism>
<dbReference type="EMBL" id="NIOF01000016">
    <property type="protein sequence ID" value="OWQ84401.1"/>
    <property type="molecule type" value="Genomic_DNA"/>
</dbReference>
<evidence type="ECO:0000313" key="2">
    <source>
        <dbReference type="Proteomes" id="UP000197468"/>
    </source>
</evidence>
<proteinExistence type="predicted"/>
<dbReference type="OrthoDB" id="9793307at2"/>
<reference evidence="1 2" key="1">
    <citation type="journal article" date="2008" name="Int. J. Syst. Evol. Microbiol.">
        <title>Description of Roseateles aquatilis sp. nov. and Roseateles terrae sp. nov., in the class Betaproteobacteria, and emended description of the genus Roseateles.</title>
        <authorList>
            <person name="Gomila M."/>
            <person name="Bowien B."/>
            <person name="Falsen E."/>
            <person name="Moore E.R."/>
            <person name="Lalucat J."/>
        </authorList>
    </citation>
    <scope>NUCLEOTIDE SEQUENCE [LARGE SCALE GENOMIC DNA]</scope>
    <source>
        <strain evidence="1 2">CCUG 48205</strain>
    </source>
</reference>
<accession>A0A246IW01</accession>
<name>A0A246IW01_9BURK</name>
<keyword evidence="2" id="KW-1185">Reference proteome</keyword>
<protein>
    <submittedName>
        <fullName evidence="1">Uncharacterized protein</fullName>
    </submittedName>
</protein>
<gene>
    <name evidence="1" type="ORF">CDN99_24200</name>
</gene>
<dbReference type="Proteomes" id="UP000197468">
    <property type="component" value="Unassembled WGS sequence"/>
</dbReference>
<dbReference type="RefSeq" id="WP_088387643.1">
    <property type="nucleotide sequence ID" value="NZ_NIOF01000016.1"/>
</dbReference>
<evidence type="ECO:0000313" key="1">
    <source>
        <dbReference type="EMBL" id="OWQ84401.1"/>
    </source>
</evidence>